<protein>
    <submittedName>
        <fullName evidence="2">Helix-turn-helix domain-containing protein</fullName>
    </submittedName>
</protein>
<dbReference type="Pfam" id="PF12728">
    <property type="entry name" value="HTH_17"/>
    <property type="match status" value="1"/>
</dbReference>
<sequence>MDPIVHTIPETCTRAKVGRTVVYEAIRSGALRAVKRGRRTLILDEDLRQWVHSFPPLEPKALVRRLDSNGAI</sequence>
<evidence type="ECO:0000259" key="1">
    <source>
        <dbReference type="Pfam" id="PF12728"/>
    </source>
</evidence>
<dbReference type="EMBL" id="CP165734">
    <property type="protein sequence ID" value="XDV56723.1"/>
    <property type="molecule type" value="Genomic_DNA"/>
</dbReference>
<reference evidence="2" key="1">
    <citation type="submission" date="2024-08" db="EMBL/GenBank/DDBJ databases">
        <authorList>
            <person name="Chaddad Z."/>
            <person name="Lamrabet M."/>
            <person name="Bouhnik O."/>
            <person name="Alami S."/>
            <person name="Wipf D."/>
            <person name="Courty P.E."/>
            <person name="Missbah El Idrissi M."/>
        </authorList>
    </citation>
    <scope>NUCLEOTIDE SEQUENCE</scope>
    <source>
        <strain evidence="2">LLZ17</strain>
    </source>
</reference>
<evidence type="ECO:0000313" key="2">
    <source>
        <dbReference type="EMBL" id="XDV56723.1"/>
    </source>
</evidence>
<dbReference type="RefSeq" id="WP_369721167.1">
    <property type="nucleotide sequence ID" value="NZ_CP165734.1"/>
</dbReference>
<proteinExistence type="predicted"/>
<dbReference type="InterPro" id="IPR010093">
    <property type="entry name" value="SinI_DNA-bd"/>
</dbReference>
<dbReference type="AlphaFoldDB" id="A0AB39XI69"/>
<accession>A0AB39XI69</accession>
<dbReference type="InterPro" id="IPR041657">
    <property type="entry name" value="HTH_17"/>
</dbReference>
<feature type="domain" description="Helix-turn-helix" evidence="1">
    <location>
        <begin position="7"/>
        <end position="51"/>
    </location>
</feature>
<dbReference type="NCBIfam" id="TIGR01764">
    <property type="entry name" value="excise"/>
    <property type="match status" value="1"/>
</dbReference>
<name>A0AB39XI69_9BRAD</name>
<dbReference type="GO" id="GO:0003677">
    <property type="term" value="F:DNA binding"/>
    <property type="evidence" value="ECO:0007669"/>
    <property type="project" value="InterPro"/>
</dbReference>
<organism evidence="2">
    <name type="scientific">Bradyrhizobium sp. LLZ17</name>
    <dbReference type="NCBI Taxonomy" id="3239388"/>
    <lineage>
        <taxon>Bacteria</taxon>
        <taxon>Pseudomonadati</taxon>
        <taxon>Pseudomonadota</taxon>
        <taxon>Alphaproteobacteria</taxon>
        <taxon>Hyphomicrobiales</taxon>
        <taxon>Nitrobacteraceae</taxon>
        <taxon>Bradyrhizobium</taxon>
    </lineage>
</organism>
<gene>
    <name evidence="2" type="ORF">AB8Z38_29485</name>
</gene>